<evidence type="ECO:0000313" key="2">
    <source>
        <dbReference type="Proteomes" id="UP001162156"/>
    </source>
</evidence>
<organism evidence="1 2">
    <name type="scientific">Rhamnusium bicolor</name>
    <dbReference type="NCBI Taxonomy" id="1586634"/>
    <lineage>
        <taxon>Eukaryota</taxon>
        <taxon>Metazoa</taxon>
        <taxon>Ecdysozoa</taxon>
        <taxon>Arthropoda</taxon>
        <taxon>Hexapoda</taxon>
        <taxon>Insecta</taxon>
        <taxon>Pterygota</taxon>
        <taxon>Neoptera</taxon>
        <taxon>Endopterygota</taxon>
        <taxon>Coleoptera</taxon>
        <taxon>Polyphaga</taxon>
        <taxon>Cucujiformia</taxon>
        <taxon>Chrysomeloidea</taxon>
        <taxon>Cerambycidae</taxon>
        <taxon>Lepturinae</taxon>
        <taxon>Rhagiini</taxon>
        <taxon>Rhamnusium</taxon>
    </lineage>
</organism>
<dbReference type="Proteomes" id="UP001162156">
    <property type="component" value="Unassembled WGS sequence"/>
</dbReference>
<comment type="caution">
    <text evidence="1">The sequence shown here is derived from an EMBL/GenBank/DDBJ whole genome shotgun (WGS) entry which is preliminary data.</text>
</comment>
<evidence type="ECO:0000313" key="1">
    <source>
        <dbReference type="EMBL" id="KAJ8929875.1"/>
    </source>
</evidence>
<gene>
    <name evidence="1" type="ORF">NQ314_017480</name>
</gene>
<protein>
    <submittedName>
        <fullName evidence="1">Uncharacterized protein</fullName>
    </submittedName>
</protein>
<accession>A0AAV8WT65</accession>
<proteinExistence type="predicted"/>
<sequence length="91" mass="10490">MFVPSNDQEVSIITEDEIYIKLKQSTNSPSKPSSTNLLLHKFFGFEQEKISKKTTAMQNVLESTPKRSPRILITRAFSEESDKKFQSEYSK</sequence>
<dbReference type="AlphaFoldDB" id="A0AAV8WT65"/>
<name>A0AAV8WT65_9CUCU</name>
<reference evidence="1" key="1">
    <citation type="journal article" date="2023" name="Insect Mol. Biol.">
        <title>Genome sequencing provides insights into the evolution of gene families encoding plant cell wall-degrading enzymes in longhorned beetles.</title>
        <authorList>
            <person name="Shin N.R."/>
            <person name="Okamura Y."/>
            <person name="Kirsch R."/>
            <person name="Pauchet Y."/>
        </authorList>
    </citation>
    <scope>NUCLEOTIDE SEQUENCE</scope>
    <source>
        <strain evidence="1">RBIC_L_NR</strain>
    </source>
</reference>
<keyword evidence="2" id="KW-1185">Reference proteome</keyword>
<dbReference type="EMBL" id="JANEYF010004857">
    <property type="protein sequence ID" value="KAJ8929875.1"/>
    <property type="molecule type" value="Genomic_DNA"/>
</dbReference>